<accession>A0A069E6Z7</accession>
<reference evidence="4 5" key="1">
    <citation type="journal article" date="2014" name="Antonie Van Leeuwenhoek">
        <title>Hyphomonas beringensis sp. nov. and Hyphomonas chukchiensis sp. nov., isolated from surface seawater of the Bering Sea and Chukchi Sea.</title>
        <authorList>
            <person name="Li C."/>
            <person name="Lai Q."/>
            <person name="Li G."/>
            <person name="Dong C."/>
            <person name="Wang J."/>
            <person name="Liao Y."/>
            <person name="Shao Z."/>
        </authorList>
    </citation>
    <scope>NUCLEOTIDE SEQUENCE [LARGE SCALE GENOMIC DNA]</scope>
    <source>
        <strain evidence="4 5">MHS-3</strain>
    </source>
</reference>
<dbReference type="AlphaFoldDB" id="A0A069E6Z7"/>
<comment type="similarity">
    <text evidence="1 2">Belongs to the Dps family.</text>
</comment>
<dbReference type="InterPro" id="IPR023188">
    <property type="entry name" value="DPS_DNA-bd_CS"/>
</dbReference>
<dbReference type="Proteomes" id="UP000027446">
    <property type="component" value="Unassembled WGS sequence"/>
</dbReference>
<dbReference type="EMBL" id="ARYH01000001">
    <property type="protein sequence ID" value="KCZ85842.1"/>
    <property type="molecule type" value="Genomic_DNA"/>
</dbReference>
<dbReference type="eggNOG" id="COG0783">
    <property type="taxonomic scope" value="Bacteria"/>
</dbReference>
<dbReference type="PANTHER" id="PTHR42932:SF3">
    <property type="entry name" value="DNA PROTECTION DURING STARVATION PROTEIN"/>
    <property type="match status" value="1"/>
</dbReference>
<dbReference type="PROSITE" id="PS00818">
    <property type="entry name" value="DPS_1"/>
    <property type="match status" value="1"/>
</dbReference>
<keyword evidence="5" id="KW-1185">Reference proteome</keyword>
<evidence type="ECO:0000256" key="1">
    <source>
        <dbReference type="ARBA" id="ARBA00009497"/>
    </source>
</evidence>
<protein>
    <submittedName>
        <fullName evidence="4">Ferritin</fullName>
    </submittedName>
</protein>
<evidence type="ECO:0000256" key="2">
    <source>
        <dbReference type="RuleBase" id="RU003875"/>
    </source>
</evidence>
<dbReference type="Pfam" id="PF00210">
    <property type="entry name" value="Ferritin"/>
    <property type="match status" value="1"/>
</dbReference>
<dbReference type="SUPFAM" id="SSF47240">
    <property type="entry name" value="Ferritin-like"/>
    <property type="match status" value="1"/>
</dbReference>
<evidence type="ECO:0000313" key="5">
    <source>
        <dbReference type="Proteomes" id="UP000027446"/>
    </source>
</evidence>
<dbReference type="RefSeq" id="WP_051596072.1">
    <property type="nucleotide sequence ID" value="NZ_ARYH01000001.1"/>
</dbReference>
<dbReference type="InterPro" id="IPR009078">
    <property type="entry name" value="Ferritin-like_SF"/>
</dbReference>
<dbReference type="InterPro" id="IPR012347">
    <property type="entry name" value="Ferritin-like"/>
</dbReference>
<dbReference type="GO" id="GO:0008199">
    <property type="term" value="F:ferric iron binding"/>
    <property type="evidence" value="ECO:0007669"/>
    <property type="project" value="InterPro"/>
</dbReference>
<dbReference type="InterPro" id="IPR008331">
    <property type="entry name" value="Ferritin_DPS_dom"/>
</dbReference>
<dbReference type="PATRIC" id="fig|1280949.3.peg.1868"/>
<dbReference type="GO" id="GO:0016722">
    <property type="term" value="F:oxidoreductase activity, acting on metal ions"/>
    <property type="evidence" value="ECO:0007669"/>
    <property type="project" value="InterPro"/>
</dbReference>
<dbReference type="OrthoDB" id="9797687at2"/>
<dbReference type="CDD" id="cd01043">
    <property type="entry name" value="DPS"/>
    <property type="match status" value="1"/>
</dbReference>
<gene>
    <name evidence="4" type="ORF">HAD_09155</name>
</gene>
<dbReference type="PANTHER" id="PTHR42932">
    <property type="entry name" value="GENERAL STRESS PROTEIN 20U"/>
    <property type="match status" value="1"/>
</dbReference>
<feature type="domain" description="Ferritin/DPS" evidence="3">
    <location>
        <begin position="29"/>
        <end position="165"/>
    </location>
</feature>
<dbReference type="InterPro" id="IPR002177">
    <property type="entry name" value="DPS_DNA-bd"/>
</dbReference>
<evidence type="ECO:0000259" key="3">
    <source>
        <dbReference type="Pfam" id="PF00210"/>
    </source>
</evidence>
<dbReference type="PIRSF" id="PIRSF005900">
    <property type="entry name" value="Dps"/>
    <property type="match status" value="1"/>
</dbReference>
<name>A0A069E6Z7_9PROT</name>
<dbReference type="Gene3D" id="1.20.1260.10">
    <property type="match status" value="1"/>
</dbReference>
<evidence type="ECO:0000313" key="4">
    <source>
        <dbReference type="EMBL" id="KCZ85842.1"/>
    </source>
</evidence>
<dbReference type="STRING" id="1280949.HAD_09155"/>
<organism evidence="4 5">
    <name type="scientific">Hyphomonas adhaerens MHS-3</name>
    <dbReference type="NCBI Taxonomy" id="1280949"/>
    <lineage>
        <taxon>Bacteria</taxon>
        <taxon>Pseudomonadati</taxon>
        <taxon>Pseudomonadota</taxon>
        <taxon>Alphaproteobacteria</taxon>
        <taxon>Hyphomonadales</taxon>
        <taxon>Hyphomonadaceae</taxon>
        <taxon>Hyphomonas</taxon>
    </lineage>
</organism>
<comment type="caution">
    <text evidence="4">The sequence shown here is derived from an EMBL/GenBank/DDBJ whole genome shotgun (WGS) entry which is preliminary data.</text>
</comment>
<dbReference type="PROSITE" id="PS00819">
    <property type="entry name" value="DPS_2"/>
    <property type="match status" value="1"/>
</dbReference>
<sequence>MATEALNITKPDFRTRNGISEEDRKKIAEALGIVLADTYMLFIKTQGVHWNVTGPTFMGVHKLTEEQYENMYEAIDDLAERIRALGHKAPASYTKYGELSSINDRDEERSVGQMLTMLIADHETAVLNMRAATEWCEEKSDYVTADMLTERMSWHEQAVWMLKSLAAEK</sequence>
<proteinExistence type="inferred from homology"/>
<dbReference type="PRINTS" id="PR01346">
    <property type="entry name" value="HELNAPAPROT"/>
</dbReference>